<keyword evidence="13" id="KW-1185">Reference proteome</keyword>
<proteinExistence type="inferred from homology"/>
<dbReference type="InterPro" id="IPR000417">
    <property type="entry name" value="Hyethyz_kinase"/>
</dbReference>
<evidence type="ECO:0000256" key="10">
    <source>
        <dbReference type="ARBA" id="ARBA00022977"/>
    </source>
</evidence>
<dbReference type="GO" id="GO:0000287">
    <property type="term" value="F:magnesium ion binding"/>
    <property type="evidence" value="ECO:0007669"/>
    <property type="project" value="UniProtKB-UniRule"/>
</dbReference>
<keyword evidence="6 11" id="KW-0547">Nucleotide-binding</keyword>
<comment type="function">
    <text evidence="11">Catalyzes the phosphorylation of the hydroxyl group of 4-methyl-5-beta-hydroxyethylthiazole (THZ).</text>
</comment>
<evidence type="ECO:0000256" key="6">
    <source>
        <dbReference type="ARBA" id="ARBA00022741"/>
    </source>
</evidence>
<dbReference type="NCBIfam" id="NF006830">
    <property type="entry name" value="PRK09355.1"/>
    <property type="match status" value="1"/>
</dbReference>
<dbReference type="CDD" id="cd01170">
    <property type="entry name" value="THZ_kinase"/>
    <property type="match status" value="1"/>
</dbReference>
<dbReference type="NCBIfam" id="TIGR00694">
    <property type="entry name" value="thiM"/>
    <property type="match status" value="1"/>
</dbReference>
<keyword evidence="9 11" id="KW-0460">Magnesium</keyword>
<dbReference type="GO" id="GO:0009229">
    <property type="term" value="P:thiamine diphosphate biosynthetic process"/>
    <property type="evidence" value="ECO:0007669"/>
    <property type="project" value="UniProtKB-UniRule"/>
</dbReference>
<evidence type="ECO:0000256" key="7">
    <source>
        <dbReference type="ARBA" id="ARBA00022777"/>
    </source>
</evidence>
<evidence type="ECO:0000256" key="9">
    <source>
        <dbReference type="ARBA" id="ARBA00022842"/>
    </source>
</evidence>
<evidence type="ECO:0000313" key="13">
    <source>
        <dbReference type="Proteomes" id="UP000184327"/>
    </source>
</evidence>
<evidence type="ECO:0000256" key="11">
    <source>
        <dbReference type="HAMAP-Rule" id="MF_00228"/>
    </source>
</evidence>
<organism evidence="12 13">
    <name type="scientific">Lampropedia hyalina DSM 16112</name>
    <dbReference type="NCBI Taxonomy" id="1122156"/>
    <lineage>
        <taxon>Bacteria</taxon>
        <taxon>Pseudomonadati</taxon>
        <taxon>Pseudomonadota</taxon>
        <taxon>Betaproteobacteria</taxon>
        <taxon>Burkholderiales</taxon>
        <taxon>Comamonadaceae</taxon>
        <taxon>Lampropedia</taxon>
    </lineage>
</organism>
<comment type="catalytic activity">
    <reaction evidence="1 11">
        <text>5-(2-hydroxyethyl)-4-methylthiazole + ATP = 4-methyl-5-(2-phosphooxyethyl)-thiazole + ADP + H(+)</text>
        <dbReference type="Rhea" id="RHEA:24212"/>
        <dbReference type="ChEBI" id="CHEBI:15378"/>
        <dbReference type="ChEBI" id="CHEBI:17957"/>
        <dbReference type="ChEBI" id="CHEBI:30616"/>
        <dbReference type="ChEBI" id="CHEBI:58296"/>
        <dbReference type="ChEBI" id="CHEBI:456216"/>
        <dbReference type="EC" id="2.7.1.50"/>
    </reaction>
</comment>
<reference evidence="12 13" key="1">
    <citation type="submission" date="2016-11" db="EMBL/GenBank/DDBJ databases">
        <authorList>
            <person name="Jaros S."/>
            <person name="Januszkiewicz K."/>
            <person name="Wedrychowicz H."/>
        </authorList>
    </citation>
    <scope>NUCLEOTIDE SEQUENCE [LARGE SCALE GENOMIC DNA]</scope>
    <source>
        <strain evidence="12 13">DSM 16112</strain>
    </source>
</reference>
<comment type="similarity">
    <text evidence="11">Belongs to the Thz kinase family.</text>
</comment>
<keyword evidence="10 11" id="KW-0784">Thiamine biosynthesis</keyword>
<evidence type="ECO:0000256" key="4">
    <source>
        <dbReference type="ARBA" id="ARBA00022679"/>
    </source>
</evidence>
<dbReference type="Pfam" id="PF02110">
    <property type="entry name" value="HK"/>
    <property type="match status" value="1"/>
</dbReference>
<accession>A0A1M4V4B3</accession>
<dbReference type="Gene3D" id="3.40.1190.20">
    <property type="match status" value="1"/>
</dbReference>
<evidence type="ECO:0000256" key="1">
    <source>
        <dbReference type="ARBA" id="ARBA00001771"/>
    </source>
</evidence>
<dbReference type="EMBL" id="FQUZ01000005">
    <property type="protein sequence ID" value="SHE63826.1"/>
    <property type="molecule type" value="Genomic_DNA"/>
</dbReference>
<dbReference type="GO" id="GO:0004417">
    <property type="term" value="F:hydroxyethylthiazole kinase activity"/>
    <property type="evidence" value="ECO:0007669"/>
    <property type="project" value="UniProtKB-UniRule"/>
</dbReference>
<gene>
    <name evidence="11" type="primary">thiM</name>
    <name evidence="12" type="ORF">SAMN02745117_00587</name>
</gene>
<dbReference type="SUPFAM" id="SSF53613">
    <property type="entry name" value="Ribokinase-like"/>
    <property type="match status" value="1"/>
</dbReference>
<dbReference type="AlphaFoldDB" id="A0A1M4V4B3"/>
<dbReference type="EC" id="2.7.1.50" evidence="11"/>
<protein>
    <recommendedName>
        <fullName evidence="11">Hydroxyethylthiazole kinase</fullName>
        <ecNumber evidence="11">2.7.1.50</ecNumber>
    </recommendedName>
    <alternativeName>
        <fullName evidence="11">4-methyl-5-beta-hydroxyethylthiazole kinase</fullName>
        <shortName evidence="11">TH kinase</shortName>
        <shortName evidence="11">Thz kinase</shortName>
    </alternativeName>
</protein>
<sequence length="269" mass="27587">MTTNTYLDHATAALTQLRQQVPLVHCITNNVVTNFTANALLALGATPAMTDIPGEAGLFAQMASCLLVNLGTPTPVQAEAALEAAQAARAAGTPWVLDPVAVGVLPIRTALARQLLELRPDIIRGNPSEILALAGQGQGGRGVDATHSVAQAEQAAMALAQQYGSVVAVSGAVDFLTDGQRQVRLANGTPLLTRVTGGGCALGAVLAAFAALHEDRLASSVAAVLVYTVAAQMAAAQADRPGSFAVQFLDALASVQASHLRQWADIRVA</sequence>
<dbReference type="UniPathway" id="UPA00060">
    <property type="reaction ID" value="UER00139"/>
</dbReference>
<keyword evidence="4 11" id="KW-0808">Transferase</keyword>
<dbReference type="PRINTS" id="PR01099">
    <property type="entry name" value="HYETHTZKNASE"/>
</dbReference>
<name>A0A1M4V4B3_9BURK</name>
<dbReference type="OrthoDB" id="8909021at2"/>
<comment type="cofactor">
    <cofactor evidence="2 11">
        <name>Mg(2+)</name>
        <dbReference type="ChEBI" id="CHEBI:18420"/>
    </cofactor>
</comment>
<dbReference type="RefSeq" id="WP_073354521.1">
    <property type="nucleotide sequence ID" value="NZ_FQUZ01000005.1"/>
</dbReference>
<evidence type="ECO:0000256" key="2">
    <source>
        <dbReference type="ARBA" id="ARBA00001946"/>
    </source>
</evidence>
<dbReference type="GO" id="GO:0009228">
    <property type="term" value="P:thiamine biosynthetic process"/>
    <property type="evidence" value="ECO:0007669"/>
    <property type="project" value="UniProtKB-KW"/>
</dbReference>
<dbReference type="InterPro" id="IPR029056">
    <property type="entry name" value="Ribokinase-like"/>
</dbReference>
<dbReference type="STRING" id="1122156.SAMN02745117_00587"/>
<evidence type="ECO:0000256" key="3">
    <source>
        <dbReference type="ARBA" id="ARBA00004868"/>
    </source>
</evidence>
<keyword evidence="8 11" id="KW-0067">ATP-binding</keyword>
<evidence type="ECO:0000256" key="8">
    <source>
        <dbReference type="ARBA" id="ARBA00022840"/>
    </source>
</evidence>
<keyword evidence="7 11" id="KW-0418">Kinase</keyword>
<dbReference type="HAMAP" id="MF_00228">
    <property type="entry name" value="Thz_kinase"/>
    <property type="match status" value="1"/>
</dbReference>
<evidence type="ECO:0000256" key="5">
    <source>
        <dbReference type="ARBA" id="ARBA00022723"/>
    </source>
</evidence>
<comment type="pathway">
    <text evidence="3 11">Cofactor biosynthesis; thiamine diphosphate biosynthesis; 4-methyl-5-(2-phosphoethyl)-thiazole from 5-(2-hydroxyethyl)-4-methylthiazole: step 1/1.</text>
</comment>
<feature type="binding site" evidence="11">
    <location>
        <position position="124"/>
    </location>
    <ligand>
        <name>ATP</name>
        <dbReference type="ChEBI" id="CHEBI:30616"/>
    </ligand>
</feature>
<dbReference type="PIRSF" id="PIRSF000513">
    <property type="entry name" value="Thz_kinase"/>
    <property type="match status" value="1"/>
</dbReference>
<evidence type="ECO:0000313" key="12">
    <source>
        <dbReference type="EMBL" id="SHE63826.1"/>
    </source>
</evidence>
<dbReference type="Proteomes" id="UP000184327">
    <property type="component" value="Unassembled WGS sequence"/>
</dbReference>
<feature type="binding site" evidence="11">
    <location>
        <position position="197"/>
    </location>
    <ligand>
        <name>substrate</name>
    </ligand>
</feature>
<feature type="binding site" evidence="11">
    <location>
        <position position="170"/>
    </location>
    <ligand>
        <name>ATP</name>
        <dbReference type="ChEBI" id="CHEBI:30616"/>
    </ligand>
</feature>
<dbReference type="GO" id="GO:0005524">
    <property type="term" value="F:ATP binding"/>
    <property type="evidence" value="ECO:0007669"/>
    <property type="project" value="UniProtKB-UniRule"/>
</dbReference>
<keyword evidence="5 11" id="KW-0479">Metal-binding</keyword>
<feature type="binding site" evidence="11">
    <location>
        <position position="49"/>
    </location>
    <ligand>
        <name>substrate</name>
    </ligand>
</feature>